<keyword evidence="3 6" id="KW-1133">Transmembrane helix</keyword>
<feature type="region of interest" description="Disordered" evidence="5">
    <location>
        <begin position="63"/>
        <end position="114"/>
    </location>
</feature>
<evidence type="ECO:0000259" key="8">
    <source>
        <dbReference type="Pfam" id="PF13664"/>
    </source>
</evidence>
<dbReference type="EMBL" id="GL377576">
    <property type="protein sequence ID" value="EFJ30029.1"/>
    <property type="molecule type" value="Genomic_DNA"/>
</dbReference>
<feature type="signal peptide" evidence="7">
    <location>
        <begin position="1"/>
        <end position="19"/>
    </location>
</feature>
<evidence type="ECO:0000256" key="6">
    <source>
        <dbReference type="SAM" id="Phobius"/>
    </source>
</evidence>
<dbReference type="Proteomes" id="UP000001514">
    <property type="component" value="Unassembled WGS sequence"/>
</dbReference>
<feature type="domain" description="TMEM205-like" evidence="8">
    <location>
        <begin position="374"/>
        <end position="470"/>
    </location>
</feature>
<feature type="transmembrane region" description="Helical" evidence="6">
    <location>
        <begin position="412"/>
        <end position="431"/>
    </location>
</feature>
<dbReference type="eggNOG" id="KOG2886">
    <property type="taxonomic scope" value="Eukaryota"/>
</dbReference>
<dbReference type="OrthoDB" id="1641132at2759"/>
<dbReference type="PANTHER" id="PTHR47652:SF3">
    <property type="entry name" value="MITOCHONDRIAL IMPORT INNER MEMBRANE TRANSLOCASE SUBUNIT TIM44"/>
    <property type="match status" value="1"/>
</dbReference>
<name>D8RDI3_SELML</name>
<comment type="subcellular location">
    <subcellularLocation>
        <location evidence="1">Membrane</location>
    </subcellularLocation>
</comment>
<feature type="compositionally biased region" description="Basic and acidic residues" evidence="5">
    <location>
        <begin position="63"/>
        <end position="75"/>
    </location>
</feature>
<evidence type="ECO:0000256" key="2">
    <source>
        <dbReference type="ARBA" id="ARBA00022692"/>
    </source>
</evidence>
<dbReference type="KEGG" id="smo:SELMODRAFT_440470"/>
<reference evidence="9 10" key="1">
    <citation type="journal article" date="2011" name="Science">
        <title>The Selaginella genome identifies genetic changes associated with the evolution of vascular plants.</title>
        <authorList>
            <person name="Banks J.A."/>
            <person name="Nishiyama T."/>
            <person name="Hasebe M."/>
            <person name="Bowman J.L."/>
            <person name="Gribskov M."/>
            <person name="dePamphilis C."/>
            <person name="Albert V.A."/>
            <person name="Aono N."/>
            <person name="Aoyama T."/>
            <person name="Ambrose B.A."/>
            <person name="Ashton N.W."/>
            <person name="Axtell M.J."/>
            <person name="Barker E."/>
            <person name="Barker M.S."/>
            <person name="Bennetzen J.L."/>
            <person name="Bonawitz N.D."/>
            <person name="Chapple C."/>
            <person name="Cheng C."/>
            <person name="Correa L.G."/>
            <person name="Dacre M."/>
            <person name="DeBarry J."/>
            <person name="Dreyer I."/>
            <person name="Elias M."/>
            <person name="Engstrom E.M."/>
            <person name="Estelle M."/>
            <person name="Feng L."/>
            <person name="Finet C."/>
            <person name="Floyd S.K."/>
            <person name="Frommer W.B."/>
            <person name="Fujita T."/>
            <person name="Gramzow L."/>
            <person name="Gutensohn M."/>
            <person name="Harholt J."/>
            <person name="Hattori M."/>
            <person name="Heyl A."/>
            <person name="Hirai T."/>
            <person name="Hiwatashi Y."/>
            <person name="Ishikawa M."/>
            <person name="Iwata M."/>
            <person name="Karol K.G."/>
            <person name="Koehler B."/>
            <person name="Kolukisaoglu U."/>
            <person name="Kubo M."/>
            <person name="Kurata T."/>
            <person name="Lalonde S."/>
            <person name="Li K."/>
            <person name="Li Y."/>
            <person name="Litt A."/>
            <person name="Lyons E."/>
            <person name="Manning G."/>
            <person name="Maruyama T."/>
            <person name="Michael T.P."/>
            <person name="Mikami K."/>
            <person name="Miyazaki S."/>
            <person name="Morinaga S."/>
            <person name="Murata T."/>
            <person name="Mueller-Roeber B."/>
            <person name="Nelson D.R."/>
            <person name="Obara M."/>
            <person name="Oguri Y."/>
            <person name="Olmstead R.G."/>
            <person name="Onodera N."/>
            <person name="Petersen B.L."/>
            <person name="Pils B."/>
            <person name="Prigge M."/>
            <person name="Rensing S.A."/>
            <person name="Riano-Pachon D.M."/>
            <person name="Roberts A.W."/>
            <person name="Sato Y."/>
            <person name="Scheller H.V."/>
            <person name="Schulz B."/>
            <person name="Schulz C."/>
            <person name="Shakirov E.V."/>
            <person name="Shibagaki N."/>
            <person name="Shinohara N."/>
            <person name="Shippen D.E."/>
            <person name="Soerensen I."/>
            <person name="Sotooka R."/>
            <person name="Sugimoto N."/>
            <person name="Sugita M."/>
            <person name="Sumikawa N."/>
            <person name="Tanurdzic M."/>
            <person name="Theissen G."/>
            <person name="Ulvskov P."/>
            <person name="Wakazuki S."/>
            <person name="Weng J.K."/>
            <person name="Willats W.W."/>
            <person name="Wipf D."/>
            <person name="Wolf P.G."/>
            <person name="Yang L."/>
            <person name="Zimmer A.D."/>
            <person name="Zhu Q."/>
            <person name="Mitros T."/>
            <person name="Hellsten U."/>
            <person name="Loque D."/>
            <person name="Otillar R."/>
            <person name="Salamov A."/>
            <person name="Schmutz J."/>
            <person name="Shapiro H."/>
            <person name="Lindquist E."/>
            <person name="Lucas S."/>
            <person name="Rokhsar D."/>
            <person name="Grigoriev I.V."/>
        </authorList>
    </citation>
    <scope>NUCLEOTIDE SEQUENCE [LARGE SCALE GENOMIC DNA]</scope>
</reference>
<dbReference type="InterPro" id="IPR025423">
    <property type="entry name" value="TMEM205-like"/>
</dbReference>
<evidence type="ECO:0000313" key="9">
    <source>
        <dbReference type="EMBL" id="EFJ30029.1"/>
    </source>
</evidence>
<feature type="transmembrane region" description="Helical" evidence="6">
    <location>
        <begin position="369"/>
        <end position="392"/>
    </location>
</feature>
<evidence type="ECO:0000256" key="4">
    <source>
        <dbReference type="ARBA" id="ARBA00023136"/>
    </source>
</evidence>
<evidence type="ECO:0000256" key="5">
    <source>
        <dbReference type="SAM" id="MobiDB-lite"/>
    </source>
</evidence>
<dbReference type="InParanoid" id="D8RDI3"/>
<evidence type="ECO:0000256" key="7">
    <source>
        <dbReference type="SAM" id="SignalP"/>
    </source>
</evidence>
<sequence length="544" mass="59958">MMNLRALCVLLSSLGAVMFLSPEPTVRKMNKDVIVVEAHSVSATYKHAEEDYNGKLLSATKRGQDAASEARDRLSDYVSEGASRGAESAASARDRLGDSLSSAGDVAHQAVEEQQSLGSKLARAVTERVQEAAHYQPNLGQGVGFYDASHGTPEDQDLKKLEDYLEGARSSARDAMDKATEGLGLLRNQLPELEPHEEHPSLEMARGKVRDYYDVTKAAVLDALSNKEQQLGSSLDSSKRRVEAYYDKAKQASLESLENQKEKLGHIVDVVRLKLNAGRGAVFNYGMSTIQSGKDAVVDEKNKLCLKVHEAEEEAARWGNSAREKVNRTWNQAGAWAHDKMAKLNQSEEMALRICKQWVHKSVATFIRLMHLFLFSSTFGSALWVTFISGFVLSNNISRHQFALVQSKIFPVYFRIVGSGIALLLATHILLHSPPGAHLSELLQCYNLAGCLVVTLLNTFLLEPRLTKCVFDKVRIEKEEGRALDPGPGERGGGSGVDDHARRTQLGDVMTRVRALHFCSSAANLAMLVGLAWHLWYLNCRLGI</sequence>
<dbReference type="PANTHER" id="PTHR47652">
    <property type="entry name" value="MITOCHONDRIAL IMPORT INNER MEMBRANE TRANSLOCASE SUBUNIT TIM44"/>
    <property type="match status" value="1"/>
</dbReference>
<keyword evidence="2 6" id="KW-0812">Transmembrane</keyword>
<accession>D8RDI3</accession>
<dbReference type="AlphaFoldDB" id="D8RDI3"/>
<dbReference type="GO" id="GO:0016020">
    <property type="term" value="C:membrane"/>
    <property type="evidence" value="ECO:0007669"/>
    <property type="project" value="UniProtKB-SubCell"/>
</dbReference>
<organism evidence="10">
    <name type="scientific">Selaginella moellendorffii</name>
    <name type="common">Spikemoss</name>
    <dbReference type="NCBI Taxonomy" id="88036"/>
    <lineage>
        <taxon>Eukaryota</taxon>
        <taxon>Viridiplantae</taxon>
        <taxon>Streptophyta</taxon>
        <taxon>Embryophyta</taxon>
        <taxon>Tracheophyta</taxon>
        <taxon>Lycopodiopsida</taxon>
        <taxon>Selaginellales</taxon>
        <taxon>Selaginellaceae</taxon>
        <taxon>Selaginella</taxon>
    </lineage>
</organism>
<feature type="transmembrane region" description="Helical" evidence="6">
    <location>
        <begin position="443"/>
        <end position="462"/>
    </location>
</feature>
<feature type="compositionally biased region" description="Low complexity" evidence="5">
    <location>
        <begin position="79"/>
        <end position="91"/>
    </location>
</feature>
<feature type="transmembrane region" description="Helical" evidence="6">
    <location>
        <begin position="515"/>
        <end position="536"/>
    </location>
</feature>
<dbReference type="Gramene" id="EFJ30029">
    <property type="protein sequence ID" value="EFJ30029"/>
    <property type="gene ID" value="SELMODRAFT_440470"/>
</dbReference>
<protein>
    <recommendedName>
        <fullName evidence="8">TMEM205-like domain-containing protein</fullName>
    </recommendedName>
</protein>
<evidence type="ECO:0000256" key="3">
    <source>
        <dbReference type="ARBA" id="ARBA00022989"/>
    </source>
</evidence>
<proteinExistence type="predicted"/>
<keyword evidence="7" id="KW-0732">Signal</keyword>
<gene>
    <name evidence="9" type="ORF">SELMODRAFT_440470</name>
</gene>
<dbReference type="Pfam" id="PF13664">
    <property type="entry name" value="DUF4149"/>
    <property type="match status" value="1"/>
</dbReference>
<keyword evidence="4 6" id="KW-0472">Membrane</keyword>
<evidence type="ECO:0000313" key="10">
    <source>
        <dbReference type="Proteomes" id="UP000001514"/>
    </source>
</evidence>
<dbReference type="HOGENOM" id="CLU_044914_0_0_1"/>
<feature type="chain" id="PRO_5003121722" description="TMEM205-like domain-containing protein" evidence="7">
    <location>
        <begin position="20"/>
        <end position="544"/>
    </location>
</feature>
<evidence type="ECO:0000256" key="1">
    <source>
        <dbReference type="ARBA" id="ARBA00004370"/>
    </source>
</evidence>
<keyword evidence="10" id="KW-1185">Reference proteome</keyword>